<dbReference type="Proteomes" id="UP000831534">
    <property type="component" value="Chromosome"/>
</dbReference>
<dbReference type="CDD" id="cd03139">
    <property type="entry name" value="GATase1_PfpI_2"/>
    <property type="match status" value="1"/>
</dbReference>
<protein>
    <submittedName>
        <fullName evidence="2">DJ-1/PfpI family protein</fullName>
        <ecNumber evidence="2">4.2.1.-</ecNumber>
    </submittedName>
</protein>
<evidence type="ECO:0000259" key="1">
    <source>
        <dbReference type="Pfam" id="PF01965"/>
    </source>
</evidence>
<dbReference type="EC" id="4.2.1.-" evidence="2"/>
<keyword evidence="3" id="KW-1185">Reference proteome</keyword>
<organism evidence="2 3">
    <name type="scientific">Conchiformibius kuhniae</name>
    <dbReference type="NCBI Taxonomy" id="211502"/>
    <lineage>
        <taxon>Bacteria</taxon>
        <taxon>Pseudomonadati</taxon>
        <taxon>Pseudomonadota</taxon>
        <taxon>Betaproteobacteria</taxon>
        <taxon>Neisseriales</taxon>
        <taxon>Neisseriaceae</taxon>
        <taxon>Conchiformibius</taxon>
    </lineage>
</organism>
<dbReference type="InterPro" id="IPR002818">
    <property type="entry name" value="DJ-1/PfpI"/>
</dbReference>
<dbReference type="Gene3D" id="3.40.50.880">
    <property type="match status" value="1"/>
</dbReference>
<gene>
    <name evidence="2" type="ORF">LVJ77_02270</name>
</gene>
<name>A0A8T9MVH7_9NEIS</name>
<evidence type="ECO:0000313" key="3">
    <source>
        <dbReference type="Proteomes" id="UP000831534"/>
    </source>
</evidence>
<dbReference type="EMBL" id="CP091521">
    <property type="protein sequence ID" value="UOP05124.1"/>
    <property type="molecule type" value="Genomic_DNA"/>
</dbReference>
<dbReference type="RefSeq" id="WP_027008798.1">
    <property type="nucleotide sequence ID" value="NZ_CP091521.1"/>
</dbReference>
<accession>A0A8T9MVH7</accession>
<sequence>MDCYCLLFDGFESLDLTAPVSLLQRMPDMRLHYVSHQGGMVPSQQGFAIDTVPVWVPEPASTLLIPGGQGVRLLTEHQDFLYDLAIWAGQAQTCLSVSNGSALLAAAGCLDGVRATTDKRTFAWAQNLAANVHWQPFAAWVHDGKFYSASGMTAGMDMTLSFIADRYGKDLAETVAAQSEYVWQRHADAPAPRRVF</sequence>
<reference evidence="2" key="1">
    <citation type="journal article" date="2022" name="Res Sq">
        <title>Evolution of multicellular longitudinally dividing oral cavity symbionts (Neisseriaceae).</title>
        <authorList>
            <person name="Nyongesa S."/>
            <person name="Weber P."/>
            <person name="Bernet E."/>
            <person name="Pullido F."/>
            <person name="Nieckarz M."/>
            <person name="Delaby M."/>
            <person name="Nieves C."/>
            <person name="Viehboeck T."/>
            <person name="Krause N."/>
            <person name="Rivera-Millot A."/>
            <person name="Nakamura A."/>
            <person name="Vischer N."/>
            <person name="VanNieuwenhze M."/>
            <person name="Brun Y."/>
            <person name="Cava F."/>
            <person name="Bulgheresi S."/>
            <person name="Veyrier F."/>
        </authorList>
    </citation>
    <scope>NUCLEOTIDE SEQUENCE</scope>
    <source>
        <strain evidence="2">17694</strain>
    </source>
</reference>
<dbReference type="InterPro" id="IPR029062">
    <property type="entry name" value="Class_I_gatase-like"/>
</dbReference>
<feature type="domain" description="DJ-1/PfpI" evidence="1">
    <location>
        <begin position="4"/>
        <end position="163"/>
    </location>
</feature>
<proteinExistence type="predicted"/>
<evidence type="ECO:0000313" key="2">
    <source>
        <dbReference type="EMBL" id="UOP05124.1"/>
    </source>
</evidence>
<dbReference type="InterPro" id="IPR052158">
    <property type="entry name" value="INH-QAR"/>
</dbReference>
<dbReference type="GO" id="GO:0016829">
    <property type="term" value="F:lyase activity"/>
    <property type="evidence" value="ECO:0007669"/>
    <property type="project" value="UniProtKB-KW"/>
</dbReference>
<dbReference type="Pfam" id="PF01965">
    <property type="entry name" value="DJ-1_PfpI"/>
    <property type="match status" value="1"/>
</dbReference>
<keyword evidence="2" id="KW-0456">Lyase</keyword>
<dbReference type="SUPFAM" id="SSF52317">
    <property type="entry name" value="Class I glutamine amidotransferase-like"/>
    <property type="match status" value="1"/>
</dbReference>
<dbReference type="KEGG" id="ckh:LVJ77_02270"/>
<dbReference type="PANTHER" id="PTHR43130:SF15">
    <property type="entry name" value="THIJ_PFPI FAMILY PROTEIN (AFU_ORTHOLOGUE AFUA_5G14240)"/>
    <property type="match status" value="1"/>
</dbReference>
<reference evidence="2" key="2">
    <citation type="submission" date="2024-09" db="EMBL/GenBank/DDBJ databases">
        <authorList>
            <person name="Veyrier F.J."/>
        </authorList>
    </citation>
    <scope>NUCLEOTIDE SEQUENCE</scope>
    <source>
        <strain evidence="2">17694</strain>
    </source>
</reference>
<dbReference type="PANTHER" id="PTHR43130">
    <property type="entry name" value="ARAC-FAMILY TRANSCRIPTIONAL REGULATOR"/>
    <property type="match status" value="1"/>
</dbReference>
<dbReference type="AlphaFoldDB" id="A0A8T9MVH7"/>